<dbReference type="HOGENOM" id="CLU_3113908_0_0_9"/>
<evidence type="ECO:0000313" key="1">
    <source>
        <dbReference type="EMBL" id="EDS08917.1"/>
    </source>
</evidence>
<reference evidence="1" key="1">
    <citation type="submission" date="2007-11" db="EMBL/GenBank/DDBJ databases">
        <authorList>
            <person name="Fulton L."/>
            <person name="Clifton S."/>
            <person name="Fulton B."/>
            <person name="Xu J."/>
            <person name="Minx P."/>
            <person name="Pepin K.H."/>
            <person name="Johnson M."/>
            <person name="Thiruvilangam P."/>
            <person name="Bhonagiri V."/>
            <person name="Nash W.E."/>
            <person name="Mardis E.R."/>
            <person name="Wilson R.K."/>
        </authorList>
    </citation>
    <scope>NUCLEOTIDE SEQUENCE [LARGE SCALE GENOMIC DNA]</scope>
    <source>
        <strain evidence="1">DSM 17241</strain>
    </source>
</reference>
<protein>
    <submittedName>
        <fullName evidence="1">Uncharacterized protein</fullName>
    </submittedName>
</protein>
<name>B0PHE9_9FIRM</name>
<comment type="caution">
    <text evidence="1">The sequence shown here is derived from an EMBL/GenBank/DDBJ whole genome shotgun (WGS) entry which is preliminary data.</text>
</comment>
<organism evidence="1 2">
    <name type="scientific">Anaerotruncus colihominis DSM 17241</name>
    <dbReference type="NCBI Taxonomy" id="445972"/>
    <lineage>
        <taxon>Bacteria</taxon>
        <taxon>Bacillati</taxon>
        <taxon>Bacillota</taxon>
        <taxon>Clostridia</taxon>
        <taxon>Eubacteriales</taxon>
        <taxon>Oscillospiraceae</taxon>
        <taxon>Anaerotruncus</taxon>
    </lineage>
</organism>
<accession>B0PHE9</accession>
<proteinExistence type="predicted"/>
<evidence type="ECO:0000313" key="2">
    <source>
        <dbReference type="Proteomes" id="UP000003803"/>
    </source>
</evidence>
<sequence length="50" mass="6173">MFFIYIIEKYYIECKRIILCEKIYHNLEKMSMETPKNFSGLMHYFLSAEL</sequence>
<gene>
    <name evidence="1" type="ORF">ANACOL_04242</name>
</gene>
<dbReference type="Proteomes" id="UP000003803">
    <property type="component" value="Unassembled WGS sequence"/>
</dbReference>
<dbReference type="AlphaFoldDB" id="B0PHE9"/>
<reference evidence="1" key="2">
    <citation type="submission" date="2013-09" db="EMBL/GenBank/DDBJ databases">
        <title>Draft genome sequence of Anaerotruncus colihominis(DSM 17241).</title>
        <authorList>
            <person name="Sudarsanam P."/>
            <person name="Ley R."/>
            <person name="Guruge J."/>
            <person name="Turnbaugh P.J."/>
            <person name="Mahowald M."/>
            <person name="Liep D."/>
            <person name="Gordon J."/>
        </authorList>
    </citation>
    <scope>NUCLEOTIDE SEQUENCE</scope>
    <source>
        <strain evidence="1">DSM 17241</strain>
    </source>
</reference>
<keyword evidence="2" id="KW-1185">Reference proteome</keyword>
<dbReference type="EMBL" id="ABGD02000034">
    <property type="protein sequence ID" value="EDS08917.1"/>
    <property type="molecule type" value="Genomic_DNA"/>
</dbReference>